<dbReference type="AlphaFoldDB" id="A0A3M7FMV2"/>
<evidence type="ECO:0000259" key="1">
    <source>
        <dbReference type="Pfam" id="PF01636"/>
    </source>
</evidence>
<dbReference type="SUPFAM" id="SSF56112">
    <property type="entry name" value="Protein kinase-like (PK-like)"/>
    <property type="match status" value="1"/>
</dbReference>
<protein>
    <recommendedName>
        <fullName evidence="1">Aminoglycoside phosphotransferase domain-containing protein</fullName>
    </recommendedName>
</protein>
<dbReference type="InterPro" id="IPR002575">
    <property type="entry name" value="Aminoglycoside_PTrfase"/>
</dbReference>
<dbReference type="Pfam" id="PF01636">
    <property type="entry name" value="APH"/>
    <property type="match status" value="1"/>
</dbReference>
<feature type="non-terminal residue" evidence="2">
    <location>
        <position position="1"/>
    </location>
</feature>
<gene>
    <name evidence="2" type="ORF">D0864_06296</name>
</gene>
<evidence type="ECO:0000313" key="2">
    <source>
        <dbReference type="EMBL" id="RMY90219.1"/>
    </source>
</evidence>
<dbReference type="InterPro" id="IPR051035">
    <property type="entry name" value="Mito_inheritance_9"/>
</dbReference>
<sequence length="531" mass="60812">SIDSLGSLYYRYNEQRRLDERRLTFNVSALLTAAAESVNRQKEDIKSFCKLGEGGFNRVFEVTMHDGFRIIARLPYPSTQPKLLATSSEVATMDLVRRHNVPTPLVYAYSADANNPVGSEYMVMQRVPGRSLTDIWYELCDRERVKILGKIVDQEAKLFNIPLPAYGSIYKPSDLPNSVGHAKVEADAGQFCVGPDVSLEYWFGMRSQIDVSRSPATTCQQVLEGGAKKELAWLYSHGKPRLPFDREYCEMFNYEKVDSEEHIRTLQKFVQVAAHTVPAEEWLRKPVIRHPDLSPNNIFVNDDYNITSIIDWQHTTVLPLYLHAGIPSSLQNYGDPDSEELKKPECPSNLDELDEEDRLKDIELYRRRHTHFYYVAATITKLNSHYKAMSHNRGAFQKRLYRHAIAPWEGNSIPLKALLVMLVKNWSELTKGGIDGEQKTAPCPISFQQQDADETMEKMLEQEDIDNKMGIVRDAIGINTDGWVSYERYDDAVAAAKHIKAEALGYAENELEREMIEQHWPFDDFDEDGRC</sequence>
<organism evidence="2 3">
    <name type="scientific">Hortaea werneckii</name>
    <name type="common">Black yeast</name>
    <name type="synonym">Cladosporium werneckii</name>
    <dbReference type="NCBI Taxonomy" id="91943"/>
    <lineage>
        <taxon>Eukaryota</taxon>
        <taxon>Fungi</taxon>
        <taxon>Dikarya</taxon>
        <taxon>Ascomycota</taxon>
        <taxon>Pezizomycotina</taxon>
        <taxon>Dothideomycetes</taxon>
        <taxon>Dothideomycetidae</taxon>
        <taxon>Mycosphaerellales</taxon>
        <taxon>Teratosphaeriaceae</taxon>
        <taxon>Hortaea</taxon>
    </lineage>
</organism>
<dbReference type="InterPro" id="IPR011009">
    <property type="entry name" value="Kinase-like_dom_sf"/>
</dbReference>
<dbReference type="Gene3D" id="3.90.1200.10">
    <property type="match status" value="1"/>
</dbReference>
<reference evidence="2 3" key="1">
    <citation type="journal article" date="2018" name="BMC Genomics">
        <title>Genomic evidence for intraspecific hybridization in a clonal and extremely halotolerant yeast.</title>
        <authorList>
            <person name="Gostincar C."/>
            <person name="Stajich J.E."/>
            <person name="Zupancic J."/>
            <person name="Zalar P."/>
            <person name="Gunde-Cimerman N."/>
        </authorList>
    </citation>
    <scope>NUCLEOTIDE SEQUENCE [LARGE SCALE GENOMIC DNA]</scope>
    <source>
        <strain evidence="2 3">EXF-10513</strain>
    </source>
</reference>
<dbReference type="Gene3D" id="3.30.200.20">
    <property type="entry name" value="Phosphorylase Kinase, domain 1"/>
    <property type="match status" value="1"/>
</dbReference>
<feature type="domain" description="Aminoglycoside phosphotransferase" evidence="1">
    <location>
        <begin position="51"/>
        <end position="317"/>
    </location>
</feature>
<dbReference type="EMBL" id="QWIO01000622">
    <property type="protein sequence ID" value="RMY90219.1"/>
    <property type="molecule type" value="Genomic_DNA"/>
</dbReference>
<dbReference type="PANTHER" id="PTHR36091:SF2">
    <property type="entry name" value="AMINOGLYCOSIDE PHOSPHOTRANSFERASE DOMAIN-CONTAINING PROTEIN"/>
    <property type="match status" value="1"/>
</dbReference>
<evidence type="ECO:0000313" key="3">
    <source>
        <dbReference type="Proteomes" id="UP000269539"/>
    </source>
</evidence>
<proteinExistence type="predicted"/>
<dbReference type="PANTHER" id="PTHR36091">
    <property type="entry name" value="ALTERED INHERITANCE OF MITOCHONDRIA PROTEIN 9, MITOCHONDRIAL"/>
    <property type="match status" value="1"/>
</dbReference>
<dbReference type="GO" id="GO:0005739">
    <property type="term" value="C:mitochondrion"/>
    <property type="evidence" value="ECO:0007669"/>
    <property type="project" value="TreeGrafter"/>
</dbReference>
<dbReference type="Proteomes" id="UP000269539">
    <property type="component" value="Unassembled WGS sequence"/>
</dbReference>
<accession>A0A3M7FMV2</accession>
<dbReference type="VEuPathDB" id="FungiDB:BTJ68_08196"/>
<comment type="caution">
    <text evidence="2">The sequence shown here is derived from an EMBL/GenBank/DDBJ whole genome shotgun (WGS) entry which is preliminary data.</text>
</comment>
<name>A0A3M7FMV2_HORWE</name>